<dbReference type="PANTHER" id="PTHR44688:SF16">
    <property type="entry name" value="DNA-BINDING TRANSCRIPTIONAL ACTIVATOR DEVR_DOSR"/>
    <property type="match status" value="1"/>
</dbReference>
<evidence type="ECO:0000259" key="4">
    <source>
        <dbReference type="PROSITE" id="PS50043"/>
    </source>
</evidence>
<evidence type="ECO:0000313" key="5">
    <source>
        <dbReference type="EMBL" id="MBT0769824.1"/>
    </source>
</evidence>
<keyword evidence="3" id="KW-0804">Transcription</keyword>
<evidence type="ECO:0000256" key="3">
    <source>
        <dbReference type="ARBA" id="ARBA00023163"/>
    </source>
</evidence>
<dbReference type="Pfam" id="PF00196">
    <property type="entry name" value="GerE"/>
    <property type="match status" value="1"/>
</dbReference>
<keyword evidence="2" id="KW-0238">DNA-binding</keyword>
<organism evidence="5 6">
    <name type="scientific">Kineosporia corallincola</name>
    <dbReference type="NCBI Taxonomy" id="2835133"/>
    <lineage>
        <taxon>Bacteria</taxon>
        <taxon>Bacillati</taxon>
        <taxon>Actinomycetota</taxon>
        <taxon>Actinomycetes</taxon>
        <taxon>Kineosporiales</taxon>
        <taxon>Kineosporiaceae</taxon>
        <taxon>Kineosporia</taxon>
    </lineage>
</organism>
<dbReference type="RefSeq" id="WP_214156127.1">
    <property type="nucleotide sequence ID" value="NZ_JAHBAY010000005.1"/>
</dbReference>
<sequence>MPSPAPLRVAVLTDDPLDALGIEYIVDHQPDLRLAQPAESDVLAVSTPYLTPDMVQRIRRAGHGRPMPAVMILEKVGDPDLLDIVEGGLRAVIWRPHLSADRFLHLVRLVGDGHHGLSTQEQAQLVQDVAELQGTVLGPRGVTHSGLEQREVELVRLLAEGCSSAEIAVAMQYSERQVKHMLSRLLTRLQMRSRSQVVAFAVRSGLL</sequence>
<dbReference type="Gene3D" id="3.40.50.2300">
    <property type="match status" value="1"/>
</dbReference>
<dbReference type="EMBL" id="JAHBAY010000005">
    <property type="protein sequence ID" value="MBT0769824.1"/>
    <property type="molecule type" value="Genomic_DNA"/>
</dbReference>
<protein>
    <submittedName>
        <fullName evidence="5">Response regulator transcription factor</fullName>
    </submittedName>
</protein>
<evidence type="ECO:0000256" key="1">
    <source>
        <dbReference type="ARBA" id="ARBA00023015"/>
    </source>
</evidence>
<keyword evidence="1" id="KW-0805">Transcription regulation</keyword>
<feature type="domain" description="HTH luxR-type" evidence="4">
    <location>
        <begin position="140"/>
        <end position="205"/>
    </location>
</feature>
<gene>
    <name evidence="5" type="ORF">KIH74_12880</name>
</gene>
<dbReference type="CDD" id="cd06170">
    <property type="entry name" value="LuxR_C_like"/>
    <property type="match status" value="1"/>
</dbReference>
<dbReference type="SUPFAM" id="SSF46894">
    <property type="entry name" value="C-terminal effector domain of the bipartite response regulators"/>
    <property type="match status" value="1"/>
</dbReference>
<proteinExistence type="predicted"/>
<evidence type="ECO:0000313" key="6">
    <source>
        <dbReference type="Proteomes" id="UP001197247"/>
    </source>
</evidence>
<dbReference type="InterPro" id="IPR016032">
    <property type="entry name" value="Sig_transdc_resp-reg_C-effctor"/>
</dbReference>
<comment type="caution">
    <text evidence="5">The sequence shown here is derived from an EMBL/GenBank/DDBJ whole genome shotgun (WGS) entry which is preliminary data.</text>
</comment>
<reference evidence="5 6" key="1">
    <citation type="submission" date="2021-05" db="EMBL/GenBank/DDBJ databases">
        <title>Kineosporia and Streptomyces sp. nov. two new marine actinobacteria isolated from Coral.</title>
        <authorList>
            <person name="Buangrab K."/>
            <person name="Sutthacheep M."/>
            <person name="Yeemin T."/>
            <person name="Harunari E."/>
            <person name="Igarashi Y."/>
            <person name="Kanchanasin P."/>
            <person name="Tanasupawat S."/>
            <person name="Phongsopitanun W."/>
        </authorList>
    </citation>
    <scope>NUCLEOTIDE SEQUENCE [LARGE SCALE GENOMIC DNA]</scope>
    <source>
        <strain evidence="5 6">J2-2</strain>
    </source>
</reference>
<evidence type="ECO:0000256" key="2">
    <source>
        <dbReference type="ARBA" id="ARBA00023125"/>
    </source>
</evidence>
<dbReference type="SMART" id="SM00421">
    <property type="entry name" value="HTH_LUXR"/>
    <property type="match status" value="1"/>
</dbReference>
<name>A0ABS5TJS9_9ACTN</name>
<dbReference type="PANTHER" id="PTHR44688">
    <property type="entry name" value="DNA-BINDING TRANSCRIPTIONAL ACTIVATOR DEVR_DOSR"/>
    <property type="match status" value="1"/>
</dbReference>
<dbReference type="PROSITE" id="PS50043">
    <property type="entry name" value="HTH_LUXR_2"/>
    <property type="match status" value="1"/>
</dbReference>
<dbReference type="Proteomes" id="UP001197247">
    <property type="component" value="Unassembled WGS sequence"/>
</dbReference>
<dbReference type="InterPro" id="IPR000792">
    <property type="entry name" value="Tscrpt_reg_LuxR_C"/>
</dbReference>
<accession>A0ABS5TJS9</accession>
<keyword evidence="6" id="KW-1185">Reference proteome</keyword>